<accession>A0AAD5K267</accession>
<keyword evidence="3" id="KW-1185">Reference proteome</keyword>
<reference evidence="2" key="1">
    <citation type="journal article" date="2022" name="IScience">
        <title>Evolution of zygomycete secretomes and the origins of terrestrial fungal ecologies.</title>
        <authorList>
            <person name="Chang Y."/>
            <person name="Wang Y."/>
            <person name="Mondo S."/>
            <person name="Ahrendt S."/>
            <person name="Andreopoulos W."/>
            <person name="Barry K."/>
            <person name="Beard J."/>
            <person name="Benny G.L."/>
            <person name="Blankenship S."/>
            <person name="Bonito G."/>
            <person name="Cuomo C."/>
            <person name="Desiro A."/>
            <person name="Gervers K.A."/>
            <person name="Hundley H."/>
            <person name="Kuo A."/>
            <person name="LaButti K."/>
            <person name="Lang B.F."/>
            <person name="Lipzen A."/>
            <person name="O'Donnell K."/>
            <person name="Pangilinan J."/>
            <person name="Reynolds N."/>
            <person name="Sandor L."/>
            <person name="Smith M.E."/>
            <person name="Tsang A."/>
            <person name="Grigoriev I.V."/>
            <person name="Stajich J.E."/>
            <person name="Spatafora J.W."/>
        </authorList>
    </citation>
    <scope>NUCLEOTIDE SEQUENCE</scope>
    <source>
        <strain evidence="2">RSA 2281</strain>
    </source>
</reference>
<organism evidence="2 3">
    <name type="scientific">Phascolomyces articulosus</name>
    <dbReference type="NCBI Taxonomy" id="60185"/>
    <lineage>
        <taxon>Eukaryota</taxon>
        <taxon>Fungi</taxon>
        <taxon>Fungi incertae sedis</taxon>
        <taxon>Mucoromycota</taxon>
        <taxon>Mucoromycotina</taxon>
        <taxon>Mucoromycetes</taxon>
        <taxon>Mucorales</taxon>
        <taxon>Lichtheimiaceae</taxon>
        <taxon>Phascolomyces</taxon>
    </lineage>
</organism>
<sequence>MTVGIRVCKACSPHANQIYLGYDENVYSTSSLNTTSDPEACVFPSQTAKALTIASEFRPGDLIIFLKQFPKVYWVDITVDKIQSKRFYRTMINDMITLNRVVSTALSKQQDSGHQAQGQQLTLQLDTPSSTSSQLPSSFDSTQQNPSQAQPAPQQDEALSSSQYPLSIFDSAFLYLIETPEDIN</sequence>
<evidence type="ECO:0000313" key="3">
    <source>
        <dbReference type="Proteomes" id="UP001209540"/>
    </source>
</evidence>
<dbReference type="AlphaFoldDB" id="A0AAD5K267"/>
<name>A0AAD5K267_9FUNG</name>
<feature type="compositionally biased region" description="Low complexity" evidence="1">
    <location>
        <begin position="125"/>
        <end position="155"/>
    </location>
</feature>
<dbReference type="EMBL" id="JAIXMP010000011">
    <property type="protein sequence ID" value="KAI9265247.1"/>
    <property type="molecule type" value="Genomic_DNA"/>
</dbReference>
<dbReference type="Proteomes" id="UP001209540">
    <property type="component" value="Unassembled WGS sequence"/>
</dbReference>
<feature type="region of interest" description="Disordered" evidence="1">
    <location>
        <begin position="125"/>
        <end position="160"/>
    </location>
</feature>
<proteinExistence type="predicted"/>
<gene>
    <name evidence="2" type="ORF">BDA99DRAFT_559309</name>
</gene>
<evidence type="ECO:0000256" key="1">
    <source>
        <dbReference type="SAM" id="MobiDB-lite"/>
    </source>
</evidence>
<comment type="caution">
    <text evidence="2">The sequence shown here is derived from an EMBL/GenBank/DDBJ whole genome shotgun (WGS) entry which is preliminary data.</text>
</comment>
<reference evidence="2" key="2">
    <citation type="submission" date="2023-02" db="EMBL/GenBank/DDBJ databases">
        <authorList>
            <consortium name="DOE Joint Genome Institute"/>
            <person name="Mondo S.J."/>
            <person name="Chang Y."/>
            <person name="Wang Y."/>
            <person name="Ahrendt S."/>
            <person name="Andreopoulos W."/>
            <person name="Barry K."/>
            <person name="Beard J."/>
            <person name="Benny G.L."/>
            <person name="Blankenship S."/>
            <person name="Bonito G."/>
            <person name="Cuomo C."/>
            <person name="Desiro A."/>
            <person name="Gervers K.A."/>
            <person name="Hundley H."/>
            <person name="Kuo A."/>
            <person name="LaButti K."/>
            <person name="Lang B.F."/>
            <person name="Lipzen A."/>
            <person name="O'Donnell K."/>
            <person name="Pangilinan J."/>
            <person name="Reynolds N."/>
            <person name="Sandor L."/>
            <person name="Smith M.W."/>
            <person name="Tsang A."/>
            <person name="Grigoriev I.V."/>
            <person name="Stajich J.E."/>
            <person name="Spatafora J.W."/>
        </authorList>
    </citation>
    <scope>NUCLEOTIDE SEQUENCE</scope>
    <source>
        <strain evidence="2">RSA 2281</strain>
    </source>
</reference>
<protein>
    <submittedName>
        <fullName evidence="2">Uncharacterized protein</fullName>
    </submittedName>
</protein>
<evidence type="ECO:0000313" key="2">
    <source>
        <dbReference type="EMBL" id="KAI9265247.1"/>
    </source>
</evidence>